<dbReference type="PANTHER" id="PTHR34535:SF3">
    <property type="entry name" value="HYDROGENASE MATURATION FACTOR HYPA"/>
    <property type="match status" value="1"/>
</dbReference>
<dbReference type="GO" id="GO:0051604">
    <property type="term" value="P:protein maturation"/>
    <property type="evidence" value="ECO:0007669"/>
    <property type="project" value="InterPro"/>
</dbReference>
<dbReference type="Pfam" id="PF01155">
    <property type="entry name" value="HypA"/>
    <property type="match status" value="1"/>
</dbReference>
<dbReference type="Proteomes" id="UP001143474">
    <property type="component" value="Unassembled WGS sequence"/>
</dbReference>
<dbReference type="InterPro" id="IPR000688">
    <property type="entry name" value="HypA/HybF"/>
</dbReference>
<feature type="binding site" evidence="5">
    <location>
        <position position="2"/>
    </location>
    <ligand>
        <name>Ni(2+)</name>
        <dbReference type="ChEBI" id="CHEBI:49786"/>
    </ligand>
</feature>
<evidence type="ECO:0000256" key="2">
    <source>
        <dbReference type="ARBA" id="ARBA00022596"/>
    </source>
</evidence>
<name>A0A9W6I848_9ACTN</name>
<dbReference type="RefSeq" id="WP_271222111.1">
    <property type="nucleotide sequence ID" value="NZ_BAAAVD010000043.1"/>
</dbReference>
<dbReference type="AlphaFoldDB" id="A0A9W6I848"/>
<accession>A0A9W6I848</accession>
<dbReference type="GO" id="GO:0016151">
    <property type="term" value="F:nickel cation binding"/>
    <property type="evidence" value="ECO:0007669"/>
    <property type="project" value="UniProtKB-UniRule"/>
</dbReference>
<dbReference type="Gene3D" id="3.30.2320.80">
    <property type="match status" value="1"/>
</dbReference>
<keyword evidence="2 5" id="KW-0533">Nickel</keyword>
<evidence type="ECO:0000256" key="1">
    <source>
        <dbReference type="ARBA" id="ARBA00010748"/>
    </source>
</evidence>
<evidence type="ECO:0000313" key="7">
    <source>
        <dbReference type="EMBL" id="GLK13846.1"/>
    </source>
</evidence>
<keyword evidence="4 5" id="KW-0862">Zinc</keyword>
<keyword evidence="3 5" id="KW-0479">Metal-binding</keyword>
<evidence type="ECO:0000256" key="5">
    <source>
        <dbReference type="HAMAP-Rule" id="MF_00213"/>
    </source>
</evidence>
<evidence type="ECO:0000313" key="8">
    <source>
        <dbReference type="Proteomes" id="UP001143474"/>
    </source>
</evidence>
<dbReference type="PROSITE" id="PS01249">
    <property type="entry name" value="HYPA"/>
    <property type="match status" value="1"/>
</dbReference>
<feature type="region of interest" description="Disordered" evidence="6">
    <location>
        <begin position="110"/>
        <end position="130"/>
    </location>
</feature>
<evidence type="ECO:0000256" key="3">
    <source>
        <dbReference type="ARBA" id="ARBA00022723"/>
    </source>
</evidence>
<reference evidence="7" key="1">
    <citation type="journal article" date="2014" name="Int. J. Syst. Evol. Microbiol.">
        <title>Complete genome sequence of Corynebacterium casei LMG S-19264T (=DSM 44701T), isolated from a smear-ripened cheese.</title>
        <authorList>
            <consortium name="US DOE Joint Genome Institute (JGI-PGF)"/>
            <person name="Walter F."/>
            <person name="Albersmeier A."/>
            <person name="Kalinowski J."/>
            <person name="Ruckert C."/>
        </authorList>
    </citation>
    <scope>NUCLEOTIDE SEQUENCE</scope>
    <source>
        <strain evidence="7">VKM Ac-2007</strain>
    </source>
</reference>
<dbReference type="PIRSF" id="PIRSF004761">
    <property type="entry name" value="Hydrgn_mat_HypA"/>
    <property type="match status" value="1"/>
</dbReference>
<keyword evidence="8" id="KW-1185">Reference proteome</keyword>
<dbReference type="InterPro" id="IPR020538">
    <property type="entry name" value="Hydgase_Ni_incorp_HypA/HybF_CS"/>
</dbReference>
<dbReference type="PANTHER" id="PTHR34535">
    <property type="entry name" value="HYDROGENASE MATURATION FACTOR HYPA"/>
    <property type="match status" value="1"/>
</dbReference>
<sequence length="130" mass="13493">MHEFGIAEAVLDAVERRAEGRRVERVRVRAGALLRITGPALEQAFSLVSPGTVAEGAAVDLTVVPVRLTCSSCGGDEETTDALAVCGGCGSTDVDLRGGDELVLESIQMEGATHVPGNSRRDRGDPAGPH</sequence>
<evidence type="ECO:0000256" key="4">
    <source>
        <dbReference type="ARBA" id="ARBA00022833"/>
    </source>
</evidence>
<comment type="similarity">
    <text evidence="1 5">Belongs to the HypA/HybF family.</text>
</comment>
<feature type="binding site" evidence="5">
    <location>
        <position position="89"/>
    </location>
    <ligand>
        <name>Zn(2+)</name>
        <dbReference type="ChEBI" id="CHEBI:29105"/>
    </ligand>
</feature>
<comment type="function">
    <text evidence="5">Involved in the maturation of [NiFe] hydrogenases. Required for nickel insertion into the metal center of the hydrogenase.</text>
</comment>
<dbReference type="GO" id="GO:0008270">
    <property type="term" value="F:zinc ion binding"/>
    <property type="evidence" value="ECO:0007669"/>
    <property type="project" value="UniProtKB-UniRule"/>
</dbReference>
<proteinExistence type="inferred from homology"/>
<feature type="binding site" evidence="5">
    <location>
        <position position="73"/>
    </location>
    <ligand>
        <name>Zn(2+)</name>
        <dbReference type="ChEBI" id="CHEBI:29105"/>
    </ligand>
</feature>
<feature type="compositionally biased region" description="Basic and acidic residues" evidence="6">
    <location>
        <begin position="119"/>
        <end position="130"/>
    </location>
</feature>
<feature type="binding site" evidence="5">
    <location>
        <position position="86"/>
    </location>
    <ligand>
        <name>Zn(2+)</name>
        <dbReference type="ChEBI" id="CHEBI:29105"/>
    </ligand>
</feature>
<gene>
    <name evidence="7" type="primary">hypA2</name>
    <name evidence="5" type="synonym">hypA</name>
    <name evidence="7" type="ORF">GCM10017600_72570</name>
</gene>
<evidence type="ECO:0000256" key="6">
    <source>
        <dbReference type="SAM" id="MobiDB-lite"/>
    </source>
</evidence>
<comment type="caution">
    <text evidence="7">The sequence shown here is derived from an EMBL/GenBank/DDBJ whole genome shotgun (WGS) entry which is preliminary data.</text>
</comment>
<protein>
    <recommendedName>
        <fullName evidence="5">Hydrogenase maturation factor HypA</fullName>
    </recommendedName>
</protein>
<dbReference type="EMBL" id="BSEV01000026">
    <property type="protein sequence ID" value="GLK13846.1"/>
    <property type="molecule type" value="Genomic_DNA"/>
</dbReference>
<reference evidence="7" key="2">
    <citation type="submission" date="2023-01" db="EMBL/GenBank/DDBJ databases">
        <authorList>
            <person name="Sun Q."/>
            <person name="Evtushenko L."/>
        </authorList>
    </citation>
    <scope>NUCLEOTIDE SEQUENCE</scope>
    <source>
        <strain evidence="7">VKM Ac-2007</strain>
    </source>
</reference>
<organism evidence="7 8">
    <name type="scientific">Streptosporangium carneum</name>
    <dbReference type="NCBI Taxonomy" id="47481"/>
    <lineage>
        <taxon>Bacteria</taxon>
        <taxon>Bacillati</taxon>
        <taxon>Actinomycetota</taxon>
        <taxon>Actinomycetes</taxon>
        <taxon>Streptosporangiales</taxon>
        <taxon>Streptosporangiaceae</taxon>
        <taxon>Streptosporangium</taxon>
    </lineage>
</organism>
<feature type="binding site" evidence="5">
    <location>
        <position position="70"/>
    </location>
    <ligand>
        <name>Zn(2+)</name>
        <dbReference type="ChEBI" id="CHEBI:29105"/>
    </ligand>
</feature>
<dbReference type="HAMAP" id="MF_00213">
    <property type="entry name" value="HypA_HybF"/>
    <property type="match status" value="1"/>
</dbReference>